<dbReference type="EMBL" id="SFCC01000017">
    <property type="protein sequence ID" value="RZQ60421.1"/>
    <property type="molecule type" value="Genomic_DNA"/>
</dbReference>
<proteinExistence type="predicted"/>
<sequence length="140" mass="16060">MIVMSDDDIRPFQLKWTIAGPQGGKVGFEITGTFGLYNGNRGYRIDGRLRIVEGEAYYQEIGNPKLFVRRNGGEESGRQWGWQPITGKKACDRLCVMEMFFVRTGYWAPADRSLLLDIGAHHRWSRRTEFSPAVEVRMVD</sequence>
<dbReference type="OrthoDB" id="3630411at2"/>
<gene>
    <name evidence="1" type="ORF">EWH70_29425</name>
</gene>
<accession>A0A4Q7IZF0</accession>
<organism evidence="1 2">
    <name type="scientific">Amycolatopsis suaedae</name>
    <dbReference type="NCBI Taxonomy" id="2510978"/>
    <lineage>
        <taxon>Bacteria</taxon>
        <taxon>Bacillati</taxon>
        <taxon>Actinomycetota</taxon>
        <taxon>Actinomycetes</taxon>
        <taxon>Pseudonocardiales</taxon>
        <taxon>Pseudonocardiaceae</taxon>
        <taxon>Amycolatopsis</taxon>
    </lineage>
</organism>
<reference evidence="1 2" key="1">
    <citation type="submission" date="2019-02" db="EMBL/GenBank/DDBJ databases">
        <title>Draft genome sequence of Amycolatopsis sp. 8-3EHSu isolated from roots of Suaeda maritima.</title>
        <authorList>
            <person name="Duangmal K."/>
            <person name="Chantavorakit T."/>
        </authorList>
    </citation>
    <scope>NUCLEOTIDE SEQUENCE [LARGE SCALE GENOMIC DNA]</scope>
    <source>
        <strain evidence="1 2">8-3EHSu</strain>
    </source>
</reference>
<keyword evidence="2" id="KW-1185">Reference proteome</keyword>
<evidence type="ECO:0000313" key="2">
    <source>
        <dbReference type="Proteomes" id="UP000292003"/>
    </source>
</evidence>
<comment type="caution">
    <text evidence="1">The sequence shown here is derived from an EMBL/GenBank/DDBJ whole genome shotgun (WGS) entry which is preliminary data.</text>
</comment>
<dbReference type="Proteomes" id="UP000292003">
    <property type="component" value="Unassembled WGS sequence"/>
</dbReference>
<evidence type="ECO:0000313" key="1">
    <source>
        <dbReference type="EMBL" id="RZQ60421.1"/>
    </source>
</evidence>
<dbReference type="AlphaFoldDB" id="A0A4Q7IZF0"/>
<name>A0A4Q7IZF0_9PSEU</name>
<protein>
    <submittedName>
        <fullName evidence="1">Uncharacterized protein</fullName>
    </submittedName>
</protein>